<keyword evidence="2" id="KW-1185">Reference proteome</keyword>
<sequence length="17" mass="1963">MVMILIMTRSQSRNSVP</sequence>
<evidence type="ECO:0000313" key="2">
    <source>
        <dbReference type="Proteomes" id="UP000551758"/>
    </source>
</evidence>
<comment type="caution">
    <text evidence="1">The sequence shown here is derived from an EMBL/GenBank/DDBJ whole genome shotgun (WGS) entry which is preliminary data.</text>
</comment>
<organism evidence="1 2">
    <name type="scientific">Diceros bicornis minor</name>
    <name type="common">South-central black rhinoceros</name>
    <dbReference type="NCBI Taxonomy" id="77932"/>
    <lineage>
        <taxon>Eukaryota</taxon>
        <taxon>Metazoa</taxon>
        <taxon>Chordata</taxon>
        <taxon>Craniata</taxon>
        <taxon>Vertebrata</taxon>
        <taxon>Euteleostomi</taxon>
        <taxon>Mammalia</taxon>
        <taxon>Eutheria</taxon>
        <taxon>Laurasiatheria</taxon>
        <taxon>Perissodactyla</taxon>
        <taxon>Rhinocerotidae</taxon>
        <taxon>Diceros</taxon>
    </lineage>
</organism>
<accession>A0A7J7F444</accession>
<dbReference type="AlphaFoldDB" id="A0A7J7F444"/>
<name>A0A7J7F444_DICBM</name>
<dbReference type="EMBL" id="JACDTQ010001386">
    <property type="protein sequence ID" value="KAF5922800.1"/>
    <property type="molecule type" value="Genomic_DNA"/>
</dbReference>
<protein>
    <submittedName>
        <fullName evidence="1">Uncharacterized protein</fullName>
    </submittedName>
</protein>
<dbReference type="Proteomes" id="UP000551758">
    <property type="component" value="Unassembled WGS sequence"/>
</dbReference>
<gene>
    <name evidence="1" type="ORF">HPG69_013145</name>
</gene>
<reference evidence="1 2" key="1">
    <citation type="journal article" date="2020" name="Mol. Biol. Evol.">
        <title>Interspecific Gene Flow and the Evolution of Specialization in Black and White Rhinoceros.</title>
        <authorList>
            <person name="Moodley Y."/>
            <person name="Westbury M.V."/>
            <person name="Russo I.M."/>
            <person name="Gopalakrishnan S."/>
            <person name="Rakotoarivelo A."/>
            <person name="Olsen R.A."/>
            <person name="Prost S."/>
            <person name="Tunstall T."/>
            <person name="Ryder O.A."/>
            <person name="Dalen L."/>
            <person name="Bruford M.W."/>
        </authorList>
    </citation>
    <scope>NUCLEOTIDE SEQUENCE [LARGE SCALE GENOMIC DNA]</scope>
    <source>
        <strain evidence="1">SBR-YM</strain>
        <tissue evidence="1">Skin</tissue>
    </source>
</reference>
<evidence type="ECO:0000313" key="1">
    <source>
        <dbReference type="EMBL" id="KAF5922800.1"/>
    </source>
</evidence>
<proteinExistence type="predicted"/>